<dbReference type="Pfam" id="PF05746">
    <property type="entry name" value="DALR_1"/>
    <property type="match status" value="1"/>
</dbReference>
<dbReference type="GO" id="GO:0006420">
    <property type="term" value="P:arginyl-tRNA aminoacylation"/>
    <property type="evidence" value="ECO:0007669"/>
    <property type="project" value="UniProtKB-UniRule"/>
</dbReference>
<dbReference type="FunFam" id="3.40.50.620:FF:000116">
    <property type="entry name" value="Arginine--tRNA ligase"/>
    <property type="match status" value="1"/>
</dbReference>
<dbReference type="NCBIfam" id="TIGR00456">
    <property type="entry name" value="argS"/>
    <property type="match status" value="1"/>
</dbReference>
<evidence type="ECO:0000256" key="9">
    <source>
        <dbReference type="NCBIfam" id="TIGR00456"/>
    </source>
</evidence>
<dbReference type="Proteomes" id="UP000238672">
    <property type="component" value="Unassembled WGS sequence"/>
</dbReference>
<sequence length="563" mass="66575">MYLQQIQIKIEQILSQKYNTKIIVKTNLKDDLFEFYLPLFPYIKKLNTDINKIFEYFQKDLISISEIDKIFLEKGFCKIKLKSSIFITRILTNVLKNKEKYAQQKSNNKTVIIDYSSPNIAKNFSIGHLRSTVIGHTLKKIYQKLGFNVIGINHLGDWGTQFGKMIFAYQKWGNQETIAKDPINELQKLYVFFHQKAEENPKLNEEAKQIFLKLEQKEPVITKLWKWFKKISLKEFQKIYHLLGIEFDYYIGESFFDQFIPDVLSELKEKKLMKLDNNAYIIPLEKPFFPVLVQKNNGSTLYFTREIACVLNRYKQFEFHKCLFVVGNEQKLHFQQLKKVIEKMGYNYDLIHVNFGLITVQNIKISSRKNNQFQLKNIIQKTVDEAQKVIQAKNPNLENINQIATQIAIGAIVFNDLKNDRHLDIDFNLKQMLQFEGNTGPYLQYTIVRLYSLIRKNNLVEICLPQYWEPFLFYYQQPHYFNLIKLIDSFDMILKKSQEHHMPSILARYIFQLAKSTNQFYTKEKILVNNSILKKANLLLIETILIVLEEGLKILGIPILTKM</sequence>
<keyword evidence="6 10" id="KW-0648">Protein biosynthesis</keyword>
<keyword evidence="3 10" id="KW-0436">Ligase</keyword>
<keyword evidence="5 10" id="KW-0067">ATP-binding</keyword>
<gene>
    <name evidence="12" type="primary">argS</name>
    <name evidence="12" type="ORF">C6B37_01455</name>
</gene>
<comment type="similarity">
    <text evidence="1 10">Belongs to the class-I aminoacyl-tRNA synthetase family.</text>
</comment>
<dbReference type="InterPro" id="IPR014729">
    <property type="entry name" value="Rossmann-like_a/b/a_fold"/>
</dbReference>
<accession>A0A2S8NUP6</accession>
<dbReference type="PANTHER" id="PTHR11956">
    <property type="entry name" value="ARGINYL-TRNA SYNTHETASE"/>
    <property type="match status" value="1"/>
</dbReference>
<dbReference type="PRINTS" id="PR01038">
    <property type="entry name" value="TRNASYNTHARG"/>
</dbReference>
<proteinExistence type="inferred from homology"/>
<evidence type="ECO:0000259" key="11">
    <source>
        <dbReference type="SMART" id="SM00836"/>
    </source>
</evidence>
<evidence type="ECO:0000256" key="1">
    <source>
        <dbReference type="ARBA" id="ARBA00005594"/>
    </source>
</evidence>
<organism evidence="12 13">
    <name type="scientific">Candidatus Phytoplasma phoenicium</name>
    <dbReference type="NCBI Taxonomy" id="198422"/>
    <lineage>
        <taxon>Bacteria</taxon>
        <taxon>Bacillati</taxon>
        <taxon>Mycoplasmatota</taxon>
        <taxon>Mollicutes</taxon>
        <taxon>Acholeplasmatales</taxon>
        <taxon>Acholeplasmataceae</taxon>
        <taxon>Candidatus Phytoplasma</taxon>
        <taxon>16SrIX (Pigeon pea witches'-broom group)</taxon>
    </lineage>
</organism>
<evidence type="ECO:0000256" key="10">
    <source>
        <dbReference type="RuleBase" id="RU363038"/>
    </source>
</evidence>
<dbReference type="SUPFAM" id="SSF47323">
    <property type="entry name" value="Anticodon-binding domain of a subclass of class I aminoacyl-tRNA synthetases"/>
    <property type="match status" value="1"/>
</dbReference>
<evidence type="ECO:0000313" key="12">
    <source>
        <dbReference type="EMBL" id="PQP79724.1"/>
    </source>
</evidence>
<comment type="catalytic activity">
    <reaction evidence="8">
        <text>tRNA(Arg) + L-arginine + ATP = L-arginyl-tRNA(Arg) + AMP + diphosphate</text>
        <dbReference type="Rhea" id="RHEA:20301"/>
        <dbReference type="Rhea" id="RHEA-COMP:9658"/>
        <dbReference type="Rhea" id="RHEA-COMP:9673"/>
        <dbReference type="ChEBI" id="CHEBI:30616"/>
        <dbReference type="ChEBI" id="CHEBI:32682"/>
        <dbReference type="ChEBI" id="CHEBI:33019"/>
        <dbReference type="ChEBI" id="CHEBI:78442"/>
        <dbReference type="ChEBI" id="CHEBI:78513"/>
        <dbReference type="ChEBI" id="CHEBI:456215"/>
        <dbReference type="EC" id="6.1.1.19"/>
    </reaction>
</comment>
<dbReference type="Gene3D" id="1.10.730.10">
    <property type="entry name" value="Isoleucyl-tRNA Synthetase, Domain 1"/>
    <property type="match status" value="1"/>
</dbReference>
<evidence type="ECO:0000256" key="2">
    <source>
        <dbReference type="ARBA" id="ARBA00012837"/>
    </source>
</evidence>
<evidence type="ECO:0000313" key="13">
    <source>
        <dbReference type="Proteomes" id="UP000238672"/>
    </source>
</evidence>
<dbReference type="InterPro" id="IPR009080">
    <property type="entry name" value="tRNAsynth_Ia_anticodon-bd"/>
</dbReference>
<dbReference type="Gene3D" id="3.40.50.620">
    <property type="entry name" value="HUPs"/>
    <property type="match status" value="1"/>
</dbReference>
<name>A0A2S8NUP6_9MOLU</name>
<dbReference type="SMART" id="SM00836">
    <property type="entry name" value="DALR_1"/>
    <property type="match status" value="1"/>
</dbReference>
<dbReference type="InterPro" id="IPR001278">
    <property type="entry name" value="Arg-tRNA-ligase"/>
</dbReference>
<keyword evidence="13" id="KW-1185">Reference proteome</keyword>
<evidence type="ECO:0000256" key="3">
    <source>
        <dbReference type="ARBA" id="ARBA00022598"/>
    </source>
</evidence>
<dbReference type="InterPro" id="IPR035684">
    <property type="entry name" value="ArgRS_core"/>
</dbReference>
<evidence type="ECO:0000256" key="4">
    <source>
        <dbReference type="ARBA" id="ARBA00022741"/>
    </source>
</evidence>
<feature type="domain" description="DALR anticodon binding" evidence="11">
    <location>
        <begin position="443"/>
        <end position="563"/>
    </location>
</feature>
<evidence type="ECO:0000256" key="7">
    <source>
        <dbReference type="ARBA" id="ARBA00023146"/>
    </source>
</evidence>
<dbReference type="Pfam" id="PF00750">
    <property type="entry name" value="tRNA-synt_1d"/>
    <property type="match status" value="1"/>
</dbReference>
<dbReference type="InterPro" id="IPR008909">
    <property type="entry name" value="DALR_anticod-bd"/>
</dbReference>
<dbReference type="GO" id="GO:0005737">
    <property type="term" value="C:cytoplasm"/>
    <property type="evidence" value="ECO:0007669"/>
    <property type="project" value="UniProtKB-UniRule"/>
</dbReference>
<evidence type="ECO:0000256" key="6">
    <source>
        <dbReference type="ARBA" id="ARBA00022917"/>
    </source>
</evidence>
<protein>
    <recommendedName>
        <fullName evidence="2 9">Arginine--tRNA ligase</fullName>
        <ecNumber evidence="2 9">6.1.1.19</ecNumber>
    </recommendedName>
</protein>
<dbReference type="GO" id="GO:0005524">
    <property type="term" value="F:ATP binding"/>
    <property type="evidence" value="ECO:0007669"/>
    <property type="project" value="UniProtKB-KW"/>
</dbReference>
<dbReference type="AlphaFoldDB" id="A0A2S8NUP6"/>
<evidence type="ECO:0000256" key="5">
    <source>
        <dbReference type="ARBA" id="ARBA00022840"/>
    </source>
</evidence>
<keyword evidence="4 10" id="KW-0547">Nucleotide-binding</keyword>
<dbReference type="EMBL" id="PUUG01000038">
    <property type="protein sequence ID" value="PQP79724.1"/>
    <property type="molecule type" value="Genomic_DNA"/>
</dbReference>
<comment type="caution">
    <text evidence="12">The sequence shown here is derived from an EMBL/GenBank/DDBJ whole genome shotgun (WGS) entry which is preliminary data.</text>
</comment>
<dbReference type="SUPFAM" id="SSF52374">
    <property type="entry name" value="Nucleotidylyl transferase"/>
    <property type="match status" value="1"/>
</dbReference>
<dbReference type="GO" id="GO:0004814">
    <property type="term" value="F:arginine-tRNA ligase activity"/>
    <property type="evidence" value="ECO:0007669"/>
    <property type="project" value="UniProtKB-UniRule"/>
</dbReference>
<keyword evidence="7 10" id="KW-0030">Aminoacyl-tRNA synthetase</keyword>
<evidence type="ECO:0000256" key="8">
    <source>
        <dbReference type="ARBA" id="ARBA00049339"/>
    </source>
</evidence>
<dbReference type="EC" id="6.1.1.19" evidence="2 9"/>
<reference evidence="12 13" key="1">
    <citation type="submission" date="2018-02" db="EMBL/GenBank/DDBJ databases">
        <title>Metagenomics reveals mixed infection of spiroplasma and phytoplasma in chicory.</title>
        <authorList>
            <person name="Polano C."/>
            <person name="Moruzzi S."/>
            <person name="Ermacora P."/>
            <person name="Ferrini F."/>
            <person name="Martini M."/>
            <person name="Firrao G."/>
        </authorList>
    </citation>
    <scope>NUCLEOTIDE SEQUENCE [LARGE SCALE GENOMIC DNA]</scope>
    <source>
        <strain evidence="12 13">ChiP</strain>
    </source>
</reference>
<dbReference type="PANTHER" id="PTHR11956:SF5">
    <property type="entry name" value="ARGININE--TRNA LIGASE, CYTOPLASMIC"/>
    <property type="match status" value="1"/>
</dbReference>